<dbReference type="EMBL" id="LR797016">
    <property type="protein sequence ID" value="CAB4180856.1"/>
    <property type="molecule type" value="Genomic_DNA"/>
</dbReference>
<sequence length="88" mass="9954">MILLHRSTGHTQMKISRIISNGVAKRIGFTVIGIGCTKRHYTHTYSEAVEWARCYRLTGATIHLNGFFTMHRLINIAPTVDRGIRKSA</sequence>
<accession>A0A6J5QER1</accession>
<evidence type="ECO:0000313" key="2">
    <source>
        <dbReference type="EMBL" id="CAB4180856.1"/>
    </source>
</evidence>
<dbReference type="EMBL" id="LR796635">
    <property type="protein sequence ID" value="CAB4155413.1"/>
    <property type="molecule type" value="Genomic_DNA"/>
</dbReference>
<name>A0A6J5QER1_9CAUD</name>
<gene>
    <name evidence="2" type="ORF">UFOVP1067_1</name>
    <name evidence="1" type="ORF">UFOVP662_1</name>
</gene>
<evidence type="ECO:0000313" key="1">
    <source>
        <dbReference type="EMBL" id="CAB4155413.1"/>
    </source>
</evidence>
<reference evidence="2" key="1">
    <citation type="submission" date="2020-05" db="EMBL/GenBank/DDBJ databases">
        <authorList>
            <person name="Chiriac C."/>
            <person name="Salcher M."/>
            <person name="Ghai R."/>
            <person name="Kavagutti S V."/>
        </authorList>
    </citation>
    <scope>NUCLEOTIDE SEQUENCE</scope>
</reference>
<organism evidence="2">
    <name type="scientific">uncultured Caudovirales phage</name>
    <dbReference type="NCBI Taxonomy" id="2100421"/>
    <lineage>
        <taxon>Viruses</taxon>
        <taxon>Duplodnaviria</taxon>
        <taxon>Heunggongvirae</taxon>
        <taxon>Uroviricota</taxon>
        <taxon>Caudoviricetes</taxon>
        <taxon>Peduoviridae</taxon>
        <taxon>Maltschvirus</taxon>
        <taxon>Maltschvirus maltsch</taxon>
    </lineage>
</organism>
<proteinExistence type="predicted"/>
<protein>
    <submittedName>
        <fullName evidence="2">Uncharacterized protein</fullName>
    </submittedName>
</protein>